<keyword evidence="2" id="KW-0479">Metal-binding</keyword>
<protein>
    <recommendedName>
        <fullName evidence="3">Plastocyanin-like domain-containing protein</fullName>
    </recommendedName>
</protein>
<dbReference type="PANTHER" id="PTHR48267">
    <property type="entry name" value="CUPREDOXIN SUPERFAMILY PROTEIN"/>
    <property type="match status" value="1"/>
</dbReference>
<dbReference type="Gene3D" id="2.60.40.420">
    <property type="entry name" value="Cupredoxins - blue copper proteins"/>
    <property type="match status" value="1"/>
</dbReference>
<dbReference type="CDD" id="cd13890">
    <property type="entry name" value="CuRO_3_CueO_FtsP"/>
    <property type="match status" value="1"/>
</dbReference>
<name>A0ABP4XAF9_9ACTN</name>
<dbReference type="InterPro" id="IPR002355">
    <property type="entry name" value="Cu_oxidase_Cu_BS"/>
</dbReference>
<comment type="caution">
    <text evidence="4">The sequence shown here is derived from an EMBL/GenBank/DDBJ whole genome shotgun (WGS) entry which is preliminary data.</text>
</comment>
<sequence>MPATLVDLPRLDRVDAVRTRDFALSGNTINGQGMSMSRVDARVVKDTTEIWRVRNTDGLPHTFHVHDVRFQVLTAGGQAPPPALAGWKDTIYLRGNVTYEIIMTFHEYADPNHAYMFHCHVLAHEDQGMMGQFVVVDQ</sequence>
<organism evidence="4 5">
    <name type="scientific">Luedemannella helvata</name>
    <dbReference type="NCBI Taxonomy" id="349315"/>
    <lineage>
        <taxon>Bacteria</taxon>
        <taxon>Bacillati</taxon>
        <taxon>Actinomycetota</taxon>
        <taxon>Actinomycetes</taxon>
        <taxon>Micromonosporales</taxon>
        <taxon>Micromonosporaceae</taxon>
        <taxon>Luedemannella</taxon>
    </lineage>
</organism>
<proteinExistence type="inferred from homology"/>
<evidence type="ECO:0000256" key="1">
    <source>
        <dbReference type="ARBA" id="ARBA00010609"/>
    </source>
</evidence>
<dbReference type="InterPro" id="IPR011706">
    <property type="entry name" value="Cu-oxidase_C"/>
</dbReference>
<evidence type="ECO:0000256" key="2">
    <source>
        <dbReference type="ARBA" id="ARBA00022723"/>
    </source>
</evidence>
<dbReference type="Pfam" id="PF07731">
    <property type="entry name" value="Cu-oxidase_2"/>
    <property type="match status" value="1"/>
</dbReference>
<dbReference type="SUPFAM" id="SSF49503">
    <property type="entry name" value="Cupredoxins"/>
    <property type="match status" value="1"/>
</dbReference>
<accession>A0ABP4XAF9</accession>
<feature type="domain" description="Plastocyanin-like" evidence="3">
    <location>
        <begin position="12"/>
        <end position="137"/>
    </location>
</feature>
<dbReference type="InterPro" id="IPR008972">
    <property type="entry name" value="Cupredoxin"/>
</dbReference>
<dbReference type="InterPro" id="IPR045087">
    <property type="entry name" value="Cu-oxidase_fam"/>
</dbReference>
<evidence type="ECO:0000313" key="4">
    <source>
        <dbReference type="EMBL" id="GAA1771712.1"/>
    </source>
</evidence>
<reference evidence="5" key="1">
    <citation type="journal article" date="2019" name="Int. J. Syst. Evol. Microbiol.">
        <title>The Global Catalogue of Microorganisms (GCM) 10K type strain sequencing project: providing services to taxonomists for standard genome sequencing and annotation.</title>
        <authorList>
            <consortium name="The Broad Institute Genomics Platform"/>
            <consortium name="The Broad Institute Genome Sequencing Center for Infectious Disease"/>
            <person name="Wu L."/>
            <person name="Ma J."/>
        </authorList>
    </citation>
    <scope>NUCLEOTIDE SEQUENCE [LARGE SCALE GENOMIC DNA]</scope>
    <source>
        <strain evidence="5">JCM 13249</strain>
    </source>
</reference>
<keyword evidence="5" id="KW-1185">Reference proteome</keyword>
<evidence type="ECO:0000313" key="5">
    <source>
        <dbReference type="Proteomes" id="UP001500655"/>
    </source>
</evidence>
<dbReference type="PANTHER" id="PTHR48267:SF1">
    <property type="entry name" value="BILIRUBIN OXIDASE"/>
    <property type="match status" value="1"/>
</dbReference>
<dbReference type="PROSITE" id="PS00080">
    <property type="entry name" value="MULTICOPPER_OXIDASE2"/>
    <property type="match status" value="1"/>
</dbReference>
<evidence type="ECO:0000259" key="3">
    <source>
        <dbReference type="Pfam" id="PF07731"/>
    </source>
</evidence>
<dbReference type="EMBL" id="BAAALS010000030">
    <property type="protein sequence ID" value="GAA1771712.1"/>
    <property type="molecule type" value="Genomic_DNA"/>
</dbReference>
<gene>
    <name evidence="4" type="ORF">GCM10009681_48970</name>
</gene>
<dbReference type="RefSeq" id="WP_344086585.1">
    <property type="nucleotide sequence ID" value="NZ_BAAALS010000030.1"/>
</dbReference>
<comment type="similarity">
    <text evidence="1">Belongs to the multicopper oxidase family.</text>
</comment>
<dbReference type="Proteomes" id="UP001500655">
    <property type="component" value="Unassembled WGS sequence"/>
</dbReference>